<reference evidence="2 3" key="1">
    <citation type="journal article" date="2014" name="Genome Announc.">
        <title>Draft Genome Sequence of Petroleum Oil-Degrading Marine Bacterium Pseudomonas taeanensis Strain MS-3, Isolated from a Crude Oil-Contaminated Seashore.</title>
        <authorList>
            <person name="Lee S.Y."/>
            <person name="Kim S.H."/>
            <person name="Lee D.G."/>
            <person name="Shin S."/>
            <person name="Yun S.H."/>
            <person name="Choi C.W."/>
            <person name="Chung Y.H."/>
            <person name="Choi J.S."/>
            <person name="Kahng H.Y."/>
            <person name="Kim S.I."/>
        </authorList>
    </citation>
    <scope>NUCLEOTIDE SEQUENCE [LARGE SCALE GENOMIC DNA]</scope>
    <source>
        <strain evidence="2 3">MS-3</strain>
    </source>
</reference>
<dbReference type="eggNOG" id="ENOG502ZFT2">
    <property type="taxonomic scope" value="Bacteria"/>
</dbReference>
<proteinExistence type="predicted"/>
<protein>
    <submittedName>
        <fullName evidence="2">Uncharacterized protein</fullName>
    </submittedName>
</protein>
<feature type="chain" id="PRO_5001996266" evidence="1">
    <location>
        <begin position="26"/>
        <end position="114"/>
    </location>
</feature>
<evidence type="ECO:0000313" key="3">
    <source>
        <dbReference type="Proteomes" id="UP000030063"/>
    </source>
</evidence>
<gene>
    <name evidence="2" type="ORF">TMS3_0109720</name>
</gene>
<evidence type="ECO:0000313" key="2">
    <source>
        <dbReference type="EMBL" id="KFX69784.1"/>
    </source>
</evidence>
<dbReference type="Proteomes" id="UP000030063">
    <property type="component" value="Unassembled WGS sequence"/>
</dbReference>
<dbReference type="RefSeq" id="WP_025165033.1">
    <property type="nucleotide sequence ID" value="NZ_AWSQ01000002.1"/>
</dbReference>
<accession>A0A0A1YM89</accession>
<comment type="caution">
    <text evidence="2">The sequence shown here is derived from an EMBL/GenBank/DDBJ whole genome shotgun (WGS) entry which is preliminary data.</text>
</comment>
<organism evidence="2 3">
    <name type="scientific">Pseudomonas taeanensis MS-3</name>
    <dbReference type="NCBI Taxonomy" id="1395571"/>
    <lineage>
        <taxon>Bacteria</taxon>
        <taxon>Pseudomonadati</taxon>
        <taxon>Pseudomonadota</taxon>
        <taxon>Gammaproteobacteria</taxon>
        <taxon>Pseudomonadales</taxon>
        <taxon>Pseudomonadaceae</taxon>
        <taxon>Pseudomonas</taxon>
    </lineage>
</organism>
<name>A0A0A1YM89_9PSED</name>
<dbReference type="EMBL" id="AWSQ01000002">
    <property type="protein sequence ID" value="KFX69784.1"/>
    <property type="molecule type" value="Genomic_DNA"/>
</dbReference>
<keyword evidence="3" id="KW-1185">Reference proteome</keyword>
<dbReference type="AlphaFoldDB" id="A0A0A1YM89"/>
<evidence type="ECO:0000256" key="1">
    <source>
        <dbReference type="SAM" id="SignalP"/>
    </source>
</evidence>
<feature type="signal peptide" evidence="1">
    <location>
        <begin position="1"/>
        <end position="25"/>
    </location>
</feature>
<dbReference type="OrthoDB" id="6162547at2"/>
<dbReference type="STRING" id="1395571.TMS3_0109720"/>
<sequence>MNRRLWLYFALFLSFALPLSGVVSAVELQKAPCPMQIEGVSQVGEMTRDCCDEQKSAHAGTKVCKSGEECKTSSLLQVVSVKAPLLVGHQPVVVSFNAFIPSPAPSGVWRPPRV</sequence>
<keyword evidence="1" id="KW-0732">Signal</keyword>